<accession>A0A2R3QVP9</accession>
<protein>
    <submittedName>
        <fullName evidence="1">Uncharacterized protein</fullName>
    </submittedName>
</protein>
<evidence type="ECO:0000313" key="2">
    <source>
        <dbReference type="Proteomes" id="UP000238327"/>
    </source>
</evidence>
<dbReference type="OrthoDB" id="6904776at2"/>
<evidence type="ECO:0000313" key="1">
    <source>
        <dbReference type="EMBL" id="AVO55762.1"/>
    </source>
</evidence>
<dbReference type="EMBL" id="CP027657">
    <property type="protein sequence ID" value="AVO55762.1"/>
    <property type="molecule type" value="Genomic_DNA"/>
</dbReference>
<organism evidence="1 2">
    <name type="scientific">Ectopseudomonas mendocina</name>
    <name type="common">Pseudomonas mendocina</name>
    <dbReference type="NCBI Taxonomy" id="300"/>
    <lineage>
        <taxon>Bacteria</taxon>
        <taxon>Pseudomonadati</taxon>
        <taxon>Pseudomonadota</taxon>
        <taxon>Gammaproteobacteria</taxon>
        <taxon>Pseudomonadales</taxon>
        <taxon>Pseudomonadaceae</taxon>
        <taxon>Ectopseudomonas</taxon>
    </lineage>
</organism>
<proteinExistence type="predicted"/>
<dbReference type="RefSeq" id="WP_106741618.1">
    <property type="nucleotide sequence ID" value="NZ_CP027657.1"/>
</dbReference>
<reference evidence="1 2" key="1">
    <citation type="submission" date="2018-03" db="EMBL/GenBank/DDBJ databases">
        <title>Complete genome sequence and methylome analysis of Pseudomonas mendocina NEB 698.</title>
        <authorList>
            <person name="Morgan R.D."/>
        </authorList>
    </citation>
    <scope>NUCLEOTIDE SEQUENCE [LARGE SCALE GENOMIC DNA]</scope>
    <source>
        <strain evidence="1 2">NEB698</strain>
    </source>
</reference>
<gene>
    <name evidence="1" type="ORF">C7A17_24420</name>
</gene>
<dbReference type="STRING" id="1001585.MDS_2162"/>
<dbReference type="Proteomes" id="UP000238327">
    <property type="component" value="Chromosome"/>
</dbReference>
<dbReference type="AlphaFoldDB" id="A0A2R3QVP9"/>
<sequence length="74" mass="8331">MNAVQPLPHDYRSQMQAQALSYLQQHQAEHLGDDAQLIERTTSHLVHQLDVPLFMAPRLVALAISELPPPAFHP</sequence>
<name>A0A2R3QVP9_ECTME</name>